<dbReference type="InterPro" id="IPR001810">
    <property type="entry name" value="F-box_dom"/>
</dbReference>
<evidence type="ECO:0000313" key="2">
    <source>
        <dbReference type="EMBL" id="KAJ3570582.1"/>
    </source>
</evidence>
<accession>A0AAD5VYN3</accession>
<comment type="caution">
    <text evidence="2">The sequence shown here is derived from an EMBL/GenBank/DDBJ whole genome shotgun (WGS) entry which is preliminary data.</text>
</comment>
<dbReference type="Pfam" id="PF12937">
    <property type="entry name" value="F-box-like"/>
    <property type="match status" value="1"/>
</dbReference>
<dbReference type="EMBL" id="JANIEX010000230">
    <property type="protein sequence ID" value="KAJ3570582.1"/>
    <property type="molecule type" value="Genomic_DNA"/>
</dbReference>
<gene>
    <name evidence="2" type="ORF">NP233_g4311</name>
</gene>
<evidence type="ECO:0000259" key="1">
    <source>
        <dbReference type="PROSITE" id="PS50181"/>
    </source>
</evidence>
<keyword evidence="3" id="KW-1185">Reference proteome</keyword>
<protein>
    <recommendedName>
        <fullName evidence="1">F-box domain-containing protein</fullName>
    </recommendedName>
</protein>
<dbReference type="Proteomes" id="UP001213000">
    <property type="component" value="Unassembled WGS sequence"/>
</dbReference>
<name>A0AAD5VYN3_9AGAR</name>
<feature type="domain" description="F-box" evidence="1">
    <location>
        <begin position="8"/>
        <end position="54"/>
    </location>
</feature>
<dbReference type="InterPro" id="IPR036047">
    <property type="entry name" value="F-box-like_dom_sf"/>
</dbReference>
<reference evidence="2" key="1">
    <citation type="submission" date="2022-07" db="EMBL/GenBank/DDBJ databases">
        <title>Genome Sequence of Leucocoprinus birnbaumii.</title>
        <authorList>
            <person name="Buettner E."/>
        </authorList>
    </citation>
    <scope>NUCLEOTIDE SEQUENCE</scope>
    <source>
        <strain evidence="2">VT141</strain>
    </source>
</reference>
<evidence type="ECO:0000313" key="3">
    <source>
        <dbReference type="Proteomes" id="UP001213000"/>
    </source>
</evidence>
<dbReference type="PROSITE" id="PS50181">
    <property type="entry name" value="FBOX"/>
    <property type="match status" value="1"/>
</dbReference>
<proteinExistence type="predicted"/>
<dbReference type="SUPFAM" id="SSF81383">
    <property type="entry name" value="F-box domain"/>
    <property type="match status" value="1"/>
</dbReference>
<dbReference type="AlphaFoldDB" id="A0AAD5VYN3"/>
<organism evidence="2 3">
    <name type="scientific">Leucocoprinus birnbaumii</name>
    <dbReference type="NCBI Taxonomy" id="56174"/>
    <lineage>
        <taxon>Eukaryota</taxon>
        <taxon>Fungi</taxon>
        <taxon>Dikarya</taxon>
        <taxon>Basidiomycota</taxon>
        <taxon>Agaricomycotina</taxon>
        <taxon>Agaricomycetes</taxon>
        <taxon>Agaricomycetidae</taxon>
        <taxon>Agaricales</taxon>
        <taxon>Agaricineae</taxon>
        <taxon>Agaricaceae</taxon>
        <taxon>Leucocoprinus</taxon>
    </lineage>
</organism>
<dbReference type="Gene3D" id="1.20.1280.50">
    <property type="match status" value="1"/>
</dbReference>
<sequence>MTFTVPPDCKLLALPDDVLLSVLGLLTAWEVTCCGLVCRRLYDLSFERTLWLQLVFFGNFGYVTCLPQSVDNSTATMELRMSLARGELTERRWGGLVQEKYLSEGKKPSHAQWLSSFPLGAYPLEIMNRWIVLPTWSRISECNFDYTWYPISPEGLVNDSHHLPVPSRVFSYIFPETNSWAPYPKDYKHPKCYSTRVIGDELHVVFGKMKSNEISLHFTKIQTKNAEFSVSDSYMIVPLPLRDVKEGKVQWLDDNNVLVIDFGQDYNPGATLGNVFLVKRNTKTVYIVPLHPVKPTFSWPGKLKSAYQTGKYELFWTPSYLIQVMNGKQYEAFDLQDHDVPSSGNAAQSVGKKQLRLVQAGEFYYPLYRIWHVQEHSPSKLTMIGLKNDQGIRRIAVADLAIQNPSETPASVPSLHDFRLFGHFLAEPQLKLLGVNSHHPKSQALLAVVFFAKDAEYHALRFDFGSECSMGQGVFTSLLDVPPQVKRGRPYFFWKDRLRGQVLVTCDDDLKRDAYVLRVA</sequence>